<dbReference type="Gene3D" id="3.10.20.370">
    <property type="match status" value="1"/>
</dbReference>
<dbReference type="Gene3D" id="2.40.50.40">
    <property type="match status" value="1"/>
</dbReference>
<dbReference type="GO" id="GO:0005634">
    <property type="term" value="C:nucleus"/>
    <property type="evidence" value="ECO:0007669"/>
    <property type="project" value="UniProtKB-SubCell"/>
</dbReference>
<evidence type="ECO:0000313" key="10">
    <source>
        <dbReference type="EMBL" id="KAK7886595.1"/>
    </source>
</evidence>
<dbReference type="PANTHER" id="PTHR37984:SF15">
    <property type="entry name" value="INTEGRASE CATALYTIC DOMAIN-CONTAINING PROTEIN"/>
    <property type="match status" value="1"/>
</dbReference>
<dbReference type="GO" id="GO:0015074">
    <property type="term" value="P:DNA integration"/>
    <property type="evidence" value="ECO:0007669"/>
    <property type="project" value="InterPro"/>
</dbReference>
<dbReference type="GO" id="GO:0004519">
    <property type="term" value="F:endonuclease activity"/>
    <property type="evidence" value="ECO:0007669"/>
    <property type="project" value="UniProtKB-KW"/>
</dbReference>
<sequence>MDPADTDAVARAISNQGVLLGQHELLLRNLMESQKSTADQIAQLGNMFREFTTFLSQNPLLNLKLHRPKPRLLLFLLTQPISEKSMCQIQIITELSGWTIAYENAKRAKQPPNFIFTYKRLACSSESDCTCYYTICPIVFSKKQALSLPPHRPYDCAIDLLPGAPLPSGRLYNLSRPEHEAMEQYIKDSLAADAELAFQELKRSFTSAPILVHPDPSLQYIVEVDASNSGVGAVLSQRSSSDQKLHPCAFFSRRLSPAERNYTIGDRELLAVKMALEEWRHLLEGTEHPFIVWTDHKNLSYIKSAKRLNSRQARWAMFFDRFNFILTYRPGSKNVKSDALSRQFVPAESTDENDTVLPPSRVVGSITWEIESVVREAQQAEPDPGNGPINRLFVPNSARSRSSIGGILPGSPVILVLLDHQSTPSSFLVAYPGKGYKGIHICLYYVCQRFSKSVHFVALPKLPSALETANLLVQHVVRIHGIPLDIVSDRGPQFISRVWKSFCEALGAKVSLSSGFHPQTNGQCERANQDLESALRCVTAKDPSSWSDYLSWVEYAHNSLPSSTSGMSPFECSLGYLPPLFPEQEREIAVPSVEDHLRRCKLIWTTARASLLRSGERIRKAADRHRISAPDYRPGQKVWLSSRDVPLKTDSRKLCPRYIGPFEIEKIINPSVVRLKLPASLRIHPSFHVSQLKPVRFSALCPPADPPPPAQVVDDYPAYSVRCLLDVRRRGRGYQYLVDWEGYGPEERSWVSRALILDPGLIADFYRAHPDKPGRPPGGGR</sequence>
<dbReference type="GO" id="GO:0003964">
    <property type="term" value="F:RNA-directed DNA polymerase activity"/>
    <property type="evidence" value="ECO:0007669"/>
    <property type="project" value="UniProtKB-KW"/>
</dbReference>
<protein>
    <submittedName>
        <fullName evidence="10">Uncharacterized protein</fullName>
    </submittedName>
</protein>
<dbReference type="SMART" id="SM00298">
    <property type="entry name" value="CHROMO"/>
    <property type="match status" value="1"/>
</dbReference>
<dbReference type="Proteomes" id="UP001460270">
    <property type="component" value="Unassembled WGS sequence"/>
</dbReference>
<dbReference type="Pfam" id="PF00385">
    <property type="entry name" value="Chromo"/>
    <property type="match status" value="1"/>
</dbReference>
<dbReference type="GO" id="GO:0016787">
    <property type="term" value="F:hydrolase activity"/>
    <property type="evidence" value="ECO:0007669"/>
    <property type="project" value="UniProtKB-KW"/>
</dbReference>
<dbReference type="SUPFAM" id="SSF53098">
    <property type="entry name" value="Ribonuclease H-like"/>
    <property type="match status" value="1"/>
</dbReference>
<dbReference type="Pfam" id="PF00665">
    <property type="entry name" value="rve"/>
    <property type="match status" value="1"/>
</dbReference>
<accession>A0AAW0N8P6</accession>
<keyword evidence="2" id="KW-0808">Transferase</keyword>
<dbReference type="Pfam" id="PF24626">
    <property type="entry name" value="SH3_Tf2-1"/>
    <property type="match status" value="1"/>
</dbReference>
<dbReference type="Pfam" id="PF17917">
    <property type="entry name" value="RT_RNaseH"/>
    <property type="match status" value="1"/>
</dbReference>
<evidence type="ECO:0000256" key="4">
    <source>
        <dbReference type="ARBA" id="ARBA00022722"/>
    </source>
</evidence>
<dbReference type="CDD" id="cd09274">
    <property type="entry name" value="RNase_HI_RT_Ty3"/>
    <property type="match status" value="1"/>
</dbReference>
<comment type="caution">
    <text evidence="10">The sequence shown here is derived from an EMBL/GenBank/DDBJ whole genome shotgun (WGS) entry which is preliminary data.</text>
</comment>
<evidence type="ECO:0000256" key="5">
    <source>
        <dbReference type="ARBA" id="ARBA00022759"/>
    </source>
</evidence>
<dbReference type="InterPro" id="IPR041373">
    <property type="entry name" value="RT_RNaseH"/>
</dbReference>
<evidence type="ECO:0000259" key="8">
    <source>
        <dbReference type="PROSITE" id="PS50013"/>
    </source>
</evidence>
<dbReference type="InterPro" id="IPR001584">
    <property type="entry name" value="Integrase_cat-core"/>
</dbReference>
<dbReference type="PROSITE" id="PS50013">
    <property type="entry name" value="CHROMO_2"/>
    <property type="match status" value="1"/>
</dbReference>
<dbReference type="AlphaFoldDB" id="A0AAW0N8P6"/>
<dbReference type="PANTHER" id="PTHR37984">
    <property type="entry name" value="PROTEIN CBG26694"/>
    <property type="match status" value="1"/>
</dbReference>
<dbReference type="InterPro" id="IPR000953">
    <property type="entry name" value="Chromo/chromo_shadow_dom"/>
</dbReference>
<dbReference type="InterPro" id="IPR050951">
    <property type="entry name" value="Retrovirus_Pol_polyprotein"/>
</dbReference>
<keyword evidence="11" id="KW-1185">Reference proteome</keyword>
<dbReference type="InterPro" id="IPR056924">
    <property type="entry name" value="SH3_Tf2-1"/>
</dbReference>
<dbReference type="InterPro" id="IPR023780">
    <property type="entry name" value="Chromo_domain"/>
</dbReference>
<evidence type="ECO:0000256" key="7">
    <source>
        <dbReference type="ARBA" id="ARBA00022918"/>
    </source>
</evidence>
<dbReference type="GO" id="GO:0003676">
    <property type="term" value="F:nucleic acid binding"/>
    <property type="evidence" value="ECO:0007669"/>
    <property type="project" value="InterPro"/>
</dbReference>
<keyword evidence="4" id="KW-0540">Nuclease</keyword>
<evidence type="ECO:0000256" key="6">
    <source>
        <dbReference type="ARBA" id="ARBA00022801"/>
    </source>
</evidence>
<feature type="domain" description="Integrase catalytic" evidence="9">
    <location>
        <begin position="408"/>
        <end position="577"/>
    </location>
</feature>
<comment type="subcellular location">
    <subcellularLocation>
        <location evidence="1">Nucleus</location>
    </subcellularLocation>
</comment>
<dbReference type="InterPro" id="IPR043502">
    <property type="entry name" value="DNA/RNA_pol_sf"/>
</dbReference>
<dbReference type="FunFam" id="3.10.20.370:FF:000003">
    <property type="entry name" value="Transposon Tf2-6 polyprotein"/>
    <property type="match status" value="1"/>
</dbReference>
<evidence type="ECO:0000313" key="11">
    <source>
        <dbReference type="Proteomes" id="UP001460270"/>
    </source>
</evidence>
<dbReference type="EMBL" id="JBBPFD010000019">
    <property type="protein sequence ID" value="KAK7886595.1"/>
    <property type="molecule type" value="Genomic_DNA"/>
</dbReference>
<gene>
    <name evidence="10" type="ORF">WMY93_026216</name>
</gene>
<name>A0AAW0N8P6_9GOBI</name>
<evidence type="ECO:0000259" key="9">
    <source>
        <dbReference type="PROSITE" id="PS50994"/>
    </source>
</evidence>
<keyword evidence="5" id="KW-0255">Endonuclease</keyword>
<dbReference type="InterPro" id="IPR036397">
    <property type="entry name" value="RNaseH_sf"/>
</dbReference>
<feature type="domain" description="Chromo" evidence="8">
    <location>
        <begin position="719"/>
        <end position="777"/>
    </location>
</feature>
<keyword evidence="3" id="KW-0548">Nucleotidyltransferase</keyword>
<evidence type="ECO:0000256" key="1">
    <source>
        <dbReference type="ARBA" id="ARBA00004123"/>
    </source>
</evidence>
<reference evidence="11" key="1">
    <citation type="submission" date="2024-04" db="EMBL/GenBank/DDBJ databases">
        <title>Salinicola lusitanus LLJ914,a marine bacterium isolated from the Okinawa Trough.</title>
        <authorList>
            <person name="Li J."/>
        </authorList>
    </citation>
    <scope>NUCLEOTIDE SEQUENCE [LARGE SCALE GENOMIC DNA]</scope>
</reference>
<proteinExistence type="predicted"/>
<organism evidence="10 11">
    <name type="scientific">Mugilogobius chulae</name>
    <name type="common">yellowstripe goby</name>
    <dbReference type="NCBI Taxonomy" id="88201"/>
    <lineage>
        <taxon>Eukaryota</taxon>
        <taxon>Metazoa</taxon>
        <taxon>Chordata</taxon>
        <taxon>Craniata</taxon>
        <taxon>Vertebrata</taxon>
        <taxon>Euteleostomi</taxon>
        <taxon>Actinopterygii</taxon>
        <taxon>Neopterygii</taxon>
        <taxon>Teleostei</taxon>
        <taxon>Neoteleostei</taxon>
        <taxon>Acanthomorphata</taxon>
        <taxon>Gobiaria</taxon>
        <taxon>Gobiiformes</taxon>
        <taxon>Gobioidei</taxon>
        <taxon>Gobiidae</taxon>
        <taxon>Gobionellinae</taxon>
        <taxon>Mugilogobius</taxon>
    </lineage>
</organism>
<keyword evidence="7" id="KW-0695">RNA-directed DNA polymerase</keyword>
<keyword evidence="6" id="KW-0378">Hydrolase</keyword>
<dbReference type="SUPFAM" id="SSF56672">
    <property type="entry name" value="DNA/RNA polymerases"/>
    <property type="match status" value="1"/>
</dbReference>
<evidence type="ECO:0000256" key="2">
    <source>
        <dbReference type="ARBA" id="ARBA00022679"/>
    </source>
</evidence>
<dbReference type="Gene3D" id="3.30.420.10">
    <property type="entry name" value="Ribonuclease H-like superfamily/Ribonuclease H"/>
    <property type="match status" value="1"/>
</dbReference>
<dbReference type="PROSITE" id="PS50994">
    <property type="entry name" value="INTEGRASE"/>
    <property type="match status" value="1"/>
</dbReference>
<dbReference type="SUPFAM" id="SSF54160">
    <property type="entry name" value="Chromo domain-like"/>
    <property type="match status" value="1"/>
</dbReference>
<dbReference type="InterPro" id="IPR012337">
    <property type="entry name" value="RNaseH-like_sf"/>
</dbReference>
<evidence type="ECO:0000256" key="3">
    <source>
        <dbReference type="ARBA" id="ARBA00022695"/>
    </source>
</evidence>
<dbReference type="InterPro" id="IPR016197">
    <property type="entry name" value="Chromo-like_dom_sf"/>
</dbReference>